<keyword evidence="3" id="KW-1185">Reference proteome</keyword>
<feature type="region of interest" description="Disordered" evidence="1">
    <location>
        <begin position="161"/>
        <end position="194"/>
    </location>
</feature>
<dbReference type="AlphaFoldDB" id="A0AAV7L7D9"/>
<proteinExistence type="predicted"/>
<sequence length="194" mass="20853">MRPLHDMAAKALISNTAPLEIRHRQKSHISHAAPSEQGYKEINRGLAELPHQYVVCVTCVQDEYLCQSPGRKQSRQQEGGLRAVGFAGVYMSHPALAQICPCSRGSVWVIGSEGDNHFCPSRDVTWQQQDVRQRLAVVQSNGDDAVRPQPPGAHLVQLPAGGDTVAAGQDPVVGGCGDHHPDPTDEAGDEGAKL</sequence>
<protein>
    <submittedName>
        <fullName evidence="2">Uncharacterized protein</fullName>
    </submittedName>
</protein>
<evidence type="ECO:0000313" key="3">
    <source>
        <dbReference type="Proteomes" id="UP001066276"/>
    </source>
</evidence>
<dbReference type="EMBL" id="JANPWB010000015">
    <property type="protein sequence ID" value="KAJ1087561.1"/>
    <property type="molecule type" value="Genomic_DNA"/>
</dbReference>
<reference evidence="2" key="1">
    <citation type="journal article" date="2022" name="bioRxiv">
        <title>Sequencing and chromosome-scale assembly of the giantPleurodeles waltlgenome.</title>
        <authorList>
            <person name="Brown T."/>
            <person name="Elewa A."/>
            <person name="Iarovenko S."/>
            <person name="Subramanian E."/>
            <person name="Araus A.J."/>
            <person name="Petzold A."/>
            <person name="Susuki M."/>
            <person name="Suzuki K.-i.T."/>
            <person name="Hayashi T."/>
            <person name="Toyoda A."/>
            <person name="Oliveira C."/>
            <person name="Osipova E."/>
            <person name="Leigh N.D."/>
            <person name="Simon A."/>
            <person name="Yun M.H."/>
        </authorList>
    </citation>
    <scope>NUCLEOTIDE SEQUENCE</scope>
    <source>
        <strain evidence="2">20211129_DDA</strain>
        <tissue evidence="2">Liver</tissue>
    </source>
</reference>
<gene>
    <name evidence="2" type="ORF">NDU88_000728</name>
</gene>
<name>A0AAV7L7D9_PLEWA</name>
<accession>A0AAV7L7D9</accession>
<feature type="compositionally biased region" description="Acidic residues" evidence="1">
    <location>
        <begin position="184"/>
        <end position="194"/>
    </location>
</feature>
<dbReference type="Proteomes" id="UP001066276">
    <property type="component" value="Chromosome 11"/>
</dbReference>
<organism evidence="2 3">
    <name type="scientific">Pleurodeles waltl</name>
    <name type="common">Iberian ribbed newt</name>
    <dbReference type="NCBI Taxonomy" id="8319"/>
    <lineage>
        <taxon>Eukaryota</taxon>
        <taxon>Metazoa</taxon>
        <taxon>Chordata</taxon>
        <taxon>Craniata</taxon>
        <taxon>Vertebrata</taxon>
        <taxon>Euteleostomi</taxon>
        <taxon>Amphibia</taxon>
        <taxon>Batrachia</taxon>
        <taxon>Caudata</taxon>
        <taxon>Salamandroidea</taxon>
        <taxon>Salamandridae</taxon>
        <taxon>Pleurodelinae</taxon>
        <taxon>Pleurodeles</taxon>
    </lineage>
</organism>
<evidence type="ECO:0000256" key="1">
    <source>
        <dbReference type="SAM" id="MobiDB-lite"/>
    </source>
</evidence>
<evidence type="ECO:0000313" key="2">
    <source>
        <dbReference type="EMBL" id="KAJ1087561.1"/>
    </source>
</evidence>
<comment type="caution">
    <text evidence="2">The sequence shown here is derived from an EMBL/GenBank/DDBJ whole genome shotgun (WGS) entry which is preliminary data.</text>
</comment>